<dbReference type="AlphaFoldDB" id="A0A4R3Q382"/>
<reference evidence="1 2" key="1">
    <citation type="submission" date="2019-03" db="EMBL/GenBank/DDBJ databases">
        <title>Genomic Encyclopedia of Type Strains, Phase IV (KMG-V): Genome sequencing to study the core and pangenomes of soil and plant-associated prokaryotes.</title>
        <authorList>
            <person name="Whitman W."/>
        </authorList>
    </citation>
    <scope>NUCLEOTIDE SEQUENCE [LARGE SCALE GENOMIC DNA]</scope>
    <source>
        <strain evidence="1 2">Hc14</strain>
    </source>
</reference>
<protein>
    <submittedName>
        <fullName evidence="1">Uncharacterized protein</fullName>
    </submittedName>
</protein>
<evidence type="ECO:0000313" key="1">
    <source>
        <dbReference type="EMBL" id="TCU11775.1"/>
    </source>
</evidence>
<evidence type="ECO:0000313" key="2">
    <source>
        <dbReference type="Proteomes" id="UP000294576"/>
    </source>
</evidence>
<organism evidence="1 2">
    <name type="scientific">Rhizobium sullae</name>
    <name type="common">Rhizobium hedysari</name>
    <dbReference type="NCBI Taxonomy" id="50338"/>
    <lineage>
        <taxon>Bacteria</taxon>
        <taxon>Pseudomonadati</taxon>
        <taxon>Pseudomonadota</taxon>
        <taxon>Alphaproteobacteria</taxon>
        <taxon>Hyphomicrobiales</taxon>
        <taxon>Rhizobiaceae</taxon>
        <taxon>Rhizobium/Agrobacterium group</taxon>
        <taxon>Rhizobium</taxon>
    </lineage>
</organism>
<gene>
    <name evidence="1" type="ORF">EV132_117116</name>
</gene>
<name>A0A4R3Q382_RHISU</name>
<proteinExistence type="predicted"/>
<sequence length="72" mass="8126">MCPLAIEETPPEGTDLDWEVQAILAFHDDDAKAAIETLLLDCKYLRHQLALAESVLSRGITRGWSPKYERDV</sequence>
<dbReference type="Proteomes" id="UP000294576">
    <property type="component" value="Unassembled WGS sequence"/>
</dbReference>
<dbReference type="EMBL" id="SMBH01000017">
    <property type="protein sequence ID" value="TCU11775.1"/>
    <property type="molecule type" value="Genomic_DNA"/>
</dbReference>
<accession>A0A4R3Q382</accession>
<comment type="caution">
    <text evidence="1">The sequence shown here is derived from an EMBL/GenBank/DDBJ whole genome shotgun (WGS) entry which is preliminary data.</text>
</comment>